<dbReference type="SUPFAM" id="SSF48452">
    <property type="entry name" value="TPR-like"/>
    <property type="match status" value="1"/>
</dbReference>
<protein>
    <submittedName>
        <fullName evidence="1">Tetratricopeptide repeat protein</fullName>
    </submittedName>
</protein>
<dbReference type="Gene3D" id="1.25.40.10">
    <property type="entry name" value="Tetratricopeptide repeat domain"/>
    <property type="match status" value="1"/>
</dbReference>
<gene>
    <name evidence="1" type="ORF">ACFPB0_08260</name>
</gene>
<sequence length="506" mass="57525">MHQDSIIEYRDEIVKVSPNPESVALYHVWQSHPSLANALRTLDHIEVGGSVDLYVGPLKQIMNSPEASKPSRQLAHDIFHKKRSILDWNNNLVEYNIKALKNLIQESPRSPLFYIEKARNHYLLGQDSSAKADLQVALGLAPYSRQILRPFTRFAAHHSEDLMEEALHRLRHAPTLRFDPWLMSAEISLSSRLGVAPEMTGAARKMADSREISARSLTELRAAVGTFDLVDKQKRKGKRYLRSSIVGANGNSISQYAWAYQNGLIIPDEDGIVENFSRDHEASFYLAVREKRWNDALSCLKEWRSFEPTSNYIASTGSYIASSICGNYTAGLEFCEHYLQYYPDDKGILNNKVVALCHLGRVEEAKPLFIRSQYHSDIQRENIISMATAGLIHYRAGNPELGGEMYKKSVDSAIKQKQKMQAVRASIHWLYEETRACGVMLSYLNETLDKIDKKINKLVSVKGDNDFIIDIWNAYKERMLDGATYTERGRPSKQIQNLSNLIQSLD</sequence>
<evidence type="ECO:0000313" key="2">
    <source>
        <dbReference type="Proteomes" id="UP001596024"/>
    </source>
</evidence>
<name>A0ABV9NAC1_9PROT</name>
<dbReference type="Proteomes" id="UP001596024">
    <property type="component" value="Unassembled WGS sequence"/>
</dbReference>
<accession>A0ABV9NAC1</accession>
<comment type="caution">
    <text evidence="1">The sequence shown here is derived from an EMBL/GenBank/DDBJ whole genome shotgun (WGS) entry which is preliminary data.</text>
</comment>
<dbReference type="InterPro" id="IPR011990">
    <property type="entry name" value="TPR-like_helical_dom_sf"/>
</dbReference>
<proteinExistence type="predicted"/>
<evidence type="ECO:0000313" key="1">
    <source>
        <dbReference type="EMBL" id="MFC4725281.1"/>
    </source>
</evidence>
<reference evidence="2" key="1">
    <citation type="journal article" date="2019" name="Int. J. Syst. Evol. Microbiol.">
        <title>The Global Catalogue of Microorganisms (GCM) 10K type strain sequencing project: providing services to taxonomists for standard genome sequencing and annotation.</title>
        <authorList>
            <consortium name="The Broad Institute Genomics Platform"/>
            <consortium name="The Broad Institute Genome Sequencing Center for Infectious Disease"/>
            <person name="Wu L."/>
            <person name="Ma J."/>
        </authorList>
    </citation>
    <scope>NUCLEOTIDE SEQUENCE [LARGE SCALE GENOMIC DNA]</scope>
    <source>
        <strain evidence="2">CCUG 62981</strain>
    </source>
</reference>
<dbReference type="EMBL" id="JBHSGQ010000003">
    <property type="protein sequence ID" value="MFC4725281.1"/>
    <property type="molecule type" value="Genomic_DNA"/>
</dbReference>
<organism evidence="1 2">
    <name type="scientific">Glycocaulis abyssi</name>
    <dbReference type="NCBI Taxonomy" id="1433403"/>
    <lineage>
        <taxon>Bacteria</taxon>
        <taxon>Pseudomonadati</taxon>
        <taxon>Pseudomonadota</taxon>
        <taxon>Alphaproteobacteria</taxon>
        <taxon>Maricaulales</taxon>
        <taxon>Maricaulaceae</taxon>
        <taxon>Glycocaulis</taxon>
    </lineage>
</organism>
<dbReference type="RefSeq" id="WP_371392531.1">
    <property type="nucleotide sequence ID" value="NZ_CP163421.1"/>
</dbReference>
<keyword evidence="2" id="KW-1185">Reference proteome</keyword>